<dbReference type="Pfam" id="PF01810">
    <property type="entry name" value="LysE"/>
    <property type="match status" value="1"/>
</dbReference>
<feature type="transmembrane region" description="Helical" evidence="7">
    <location>
        <begin position="6"/>
        <end position="26"/>
    </location>
</feature>
<evidence type="ECO:0000256" key="3">
    <source>
        <dbReference type="ARBA" id="ARBA00022692"/>
    </source>
</evidence>
<sequence length="212" mass="23136">MLQFSNGFLLSLSLCLDIGLANIAMITLAMQRGYFHGFWLGIGTCIGDLIYALLALAGMAVVLQFTAVRWVLWIGGGVLLLWFAVKMLYAALRKQTALPEAEQQPYRSLLREFSRGVMLAMSSPTAILWFASVGGALISRMGHGSAIATSSFLSGFFIAGVVWTCVLCLVGSMGGKLLGARLLKYSYLASALIFVYFAIYVIWSGYREFILV</sequence>
<evidence type="ECO:0000256" key="7">
    <source>
        <dbReference type="SAM" id="Phobius"/>
    </source>
</evidence>
<dbReference type="EMBL" id="OCMY01000002">
    <property type="protein sequence ID" value="SOD60015.1"/>
    <property type="molecule type" value="Genomic_DNA"/>
</dbReference>
<keyword evidence="9" id="KW-1185">Reference proteome</keyword>
<evidence type="ECO:0000256" key="5">
    <source>
        <dbReference type="ARBA" id="ARBA00022989"/>
    </source>
</evidence>
<dbReference type="OrthoDB" id="2974197at2"/>
<evidence type="ECO:0000313" key="9">
    <source>
        <dbReference type="Proteomes" id="UP000219271"/>
    </source>
</evidence>
<feature type="transmembrane region" description="Helical" evidence="7">
    <location>
        <begin position="38"/>
        <end position="64"/>
    </location>
</feature>
<proteinExistence type="predicted"/>
<keyword evidence="3 7" id="KW-0812">Transmembrane</keyword>
<keyword evidence="2" id="KW-1003">Cell membrane</keyword>
<feature type="transmembrane region" description="Helical" evidence="7">
    <location>
        <begin position="70"/>
        <end position="92"/>
    </location>
</feature>
<keyword evidence="4" id="KW-0813">Transport</keyword>
<dbReference type="InterPro" id="IPR001123">
    <property type="entry name" value="LeuE-type"/>
</dbReference>
<feature type="transmembrane region" description="Helical" evidence="7">
    <location>
        <begin position="113"/>
        <end position="132"/>
    </location>
</feature>
<gene>
    <name evidence="8" type="ORF">SAMN06273570_4549</name>
</gene>
<dbReference type="AlphaFoldDB" id="A0A286DMS1"/>
<dbReference type="GO" id="GO:0005886">
    <property type="term" value="C:plasma membrane"/>
    <property type="evidence" value="ECO:0007669"/>
    <property type="project" value="UniProtKB-SubCell"/>
</dbReference>
<name>A0A286DMS1_9GAMM</name>
<evidence type="ECO:0000256" key="2">
    <source>
        <dbReference type="ARBA" id="ARBA00022475"/>
    </source>
</evidence>
<dbReference type="GO" id="GO:0015171">
    <property type="term" value="F:amino acid transmembrane transporter activity"/>
    <property type="evidence" value="ECO:0007669"/>
    <property type="project" value="TreeGrafter"/>
</dbReference>
<accession>A0A286DMS1</accession>
<dbReference type="RefSeq" id="WP_097098008.1">
    <property type="nucleotide sequence ID" value="NZ_OCMY01000002.1"/>
</dbReference>
<evidence type="ECO:0000256" key="6">
    <source>
        <dbReference type="ARBA" id="ARBA00023136"/>
    </source>
</evidence>
<keyword evidence="5 7" id="KW-1133">Transmembrane helix</keyword>
<comment type="subcellular location">
    <subcellularLocation>
        <location evidence="1">Cell membrane</location>
        <topology evidence="1">Multi-pass membrane protein</topology>
    </subcellularLocation>
</comment>
<evidence type="ECO:0000313" key="8">
    <source>
        <dbReference type="EMBL" id="SOD60015.1"/>
    </source>
</evidence>
<organism evidence="8 9">
    <name type="scientific">Candidatus Pantoea floridensis</name>
    <dbReference type="NCBI Taxonomy" id="1938870"/>
    <lineage>
        <taxon>Bacteria</taxon>
        <taxon>Pseudomonadati</taxon>
        <taxon>Pseudomonadota</taxon>
        <taxon>Gammaproteobacteria</taxon>
        <taxon>Enterobacterales</taxon>
        <taxon>Erwiniaceae</taxon>
        <taxon>Pantoea</taxon>
    </lineage>
</organism>
<evidence type="ECO:0000256" key="4">
    <source>
        <dbReference type="ARBA" id="ARBA00022970"/>
    </source>
</evidence>
<keyword evidence="6 7" id="KW-0472">Membrane</keyword>
<protein>
    <submittedName>
        <fullName evidence="8">L-lysine exporter family protein LysE/ArgO</fullName>
    </submittedName>
</protein>
<feature type="transmembrane region" description="Helical" evidence="7">
    <location>
        <begin position="185"/>
        <end position="206"/>
    </location>
</feature>
<dbReference type="PANTHER" id="PTHR30086:SF20">
    <property type="entry name" value="ARGININE EXPORTER PROTEIN ARGO-RELATED"/>
    <property type="match status" value="1"/>
</dbReference>
<keyword evidence="4" id="KW-0029">Amino-acid transport</keyword>
<evidence type="ECO:0000256" key="1">
    <source>
        <dbReference type="ARBA" id="ARBA00004651"/>
    </source>
</evidence>
<dbReference type="PANTHER" id="PTHR30086">
    <property type="entry name" value="ARGININE EXPORTER PROTEIN ARGO"/>
    <property type="match status" value="1"/>
</dbReference>
<dbReference type="Proteomes" id="UP000219271">
    <property type="component" value="Unassembled WGS sequence"/>
</dbReference>
<feature type="transmembrane region" description="Helical" evidence="7">
    <location>
        <begin position="152"/>
        <end position="173"/>
    </location>
</feature>
<reference evidence="9" key="1">
    <citation type="submission" date="2017-09" db="EMBL/GenBank/DDBJ databases">
        <authorList>
            <person name="Varghese N."/>
            <person name="Submissions S."/>
        </authorList>
    </citation>
    <scope>NUCLEOTIDE SEQUENCE [LARGE SCALE GENOMIC DNA]</scope>
    <source>
        <strain evidence="9">JKS000234</strain>
    </source>
</reference>